<dbReference type="GO" id="GO:0005829">
    <property type="term" value="C:cytosol"/>
    <property type="evidence" value="ECO:0007669"/>
    <property type="project" value="GOC"/>
</dbReference>
<dbReference type="InterPro" id="IPR001849">
    <property type="entry name" value="PH_domain"/>
</dbReference>
<evidence type="ECO:0000313" key="4">
    <source>
        <dbReference type="EMBL" id="KAG7353689.1"/>
    </source>
</evidence>
<feature type="compositionally biased region" description="Polar residues" evidence="2">
    <location>
        <begin position="214"/>
        <end position="238"/>
    </location>
</feature>
<evidence type="ECO:0000256" key="1">
    <source>
        <dbReference type="ARBA" id="ARBA00022553"/>
    </source>
</evidence>
<dbReference type="GO" id="GO:0007032">
    <property type="term" value="P:endosome organization"/>
    <property type="evidence" value="ECO:0007669"/>
    <property type="project" value="TreeGrafter"/>
</dbReference>
<evidence type="ECO:0000259" key="3">
    <source>
        <dbReference type="PROSITE" id="PS50003"/>
    </source>
</evidence>
<comment type="caution">
    <text evidence="4">The sequence shown here is derived from an EMBL/GenBank/DDBJ whole genome shotgun (WGS) entry which is preliminary data.</text>
</comment>
<dbReference type="GO" id="GO:0001881">
    <property type="term" value="P:receptor recycling"/>
    <property type="evidence" value="ECO:0007669"/>
    <property type="project" value="TreeGrafter"/>
</dbReference>
<dbReference type="InterPro" id="IPR045188">
    <property type="entry name" value="Boi1/Boi2-like"/>
</dbReference>
<evidence type="ECO:0000256" key="2">
    <source>
        <dbReference type="SAM" id="MobiDB-lite"/>
    </source>
</evidence>
<dbReference type="OrthoDB" id="46706at2759"/>
<dbReference type="GO" id="GO:0055037">
    <property type="term" value="C:recycling endosome"/>
    <property type="evidence" value="ECO:0007669"/>
    <property type="project" value="TreeGrafter"/>
</dbReference>
<keyword evidence="1" id="KW-0597">Phosphoprotein</keyword>
<feature type="compositionally biased region" description="Polar residues" evidence="2">
    <location>
        <begin position="1"/>
        <end position="19"/>
    </location>
</feature>
<sequence length="574" mass="63148">MTDSSVNGAENLSVQTSHSYTDHGAIVQTDSGNQSVRTSVTHGTQGTTHTAPNSGNAPSITISNIASGSSNPSSPHRGNATTPSSMSPASTAGHSQVHPEVLGKLDPMPKYGHHHPHQQPQTQPRRQQQQQQQQRQPRPQQRQPAHPQHGDVFLLQHHPQQQQQQRTTYPQQQPTHLHQTYPTHRDRSNPVSEMDTDDLTEPSTSANTGGGETSGYTRSDAGATSTFGRLIQSATKTMNNNDRNSNTRTNTTSGGRNRKPSVDEEGVVEGALIYGYLQKLGRNGKWQTRWFETDGECLTYYKSSKRSKLLATLDLAKVGSIIINSGDEKECCFIINISERPYHLRADSPAACKDWVITLNRVKEARMHEGNVKLVMPSEMRQPPDLLDQDLTPRVVVVANRQRTHAVEDDDIASWEAIGGIKENRNPNKYTVAPPTSARLARWQKPKTSIARIASKLLAWARSIRKHGCDQADNHVVLDHHLHPPGHDDLPSVTRGSYPTHIHGGVHGQPHSTGSVSTDHSPNTWIQNQNSTDKSFPREVVTIDLLGADTTNTMNRPVASTDVAGDDDGARYLS</sequence>
<dbReference type="Pfam" id="PF00169">
    <property type="entry name" value="PH"/>
    <property type="match status" value="1"/>
</dbReference>
<feature type="compositionally biased region" description="Polar residues" evidence="2">
    <location>
        <begin position="28"/>
        <end position="61"/>
    </location>
</feature>
<dbReference type="GO" id="GO:0042147">
    <property type="term" value="P:retrograde transport, endosome to Golgi"/>
    <property type="evidence" value="ECO:0007669"/>
    <property type="project" value="TreeGrafter"/>
</dbReference>
<name>A0A9K3L168_9STRA</name>
<dbReference type="CDD" id="cd00821">
    <property type="entry name" value="PH"/>
    <property type="match status" value="1"/>
</dbReference>
<accession>A0A9K3L168</accession>
<dbReference type="AlphaFoldDB" id="A0A9K3L168"/>
<dbReference type="GO" id="GO:0005802">
    <property type="term" value="C:trans-Golgi network"/>
    <property type="evidence" value="ECO:0007669"/>
    <property type="project" value="TreeGrafter"/>
</dbReference>
<feature type="compositionally biased region" description="Low complexity" evidence="2">
    <location>
        <begin position="118"/>
        <end position="147"/>
    </location>
</feature>
<keyword evidence="5" id="KW-1185">Reference proteome</keyword>
<dbReference type="Proteomes" id="UP000693970">
    <property type="component" value="Unassembled WGS sequence"/>
</dbReference>
<dbReference type="SMART" id="SM00233">
    <property type="entry name" value="PH"/>
    <property type="match status" value="1"/>
</dbReference>
<feature type="compositionally biased region" description="Low complexity" evidence="2">
    <location>
        <begin position="156"/>
        <end position="176"/>
    </location>
</feature>
<feature type="region of interest" description="Disordered" evidence="2">
    <location>
        <begin position="1"/>
        <end position="264"/>
    </location>
</feature>
<dbReference type="EMBL" id="JAGRRH010000016">
    <property type="protein sequence ID" value="KAG7353689.1"/>
    <property type="molecule type" value="Genomic_DNA"/>
</dbReference>
<dbReference type="PROSITE" id="PS50003">
    <property type="entry name" value="PH_DOMAIN"/>
    <property type="match status" value="1"/>
</dbReference>
<evidence type="ECO:0000313" key="5">
    <source>
        <dbReference type="Proteomes" id="UP000693970"/>
    </source>
</evidence>
<organism evidence="4 5">
    <name type="scientific">Nitzschia inconspicua</name>
    <dbReference type="NCBI Taxonomy" id="303405"/>
    <lineage>
        <taxon>Eukaryota</taxon>
        <taxon>Sar</taxon>
        <taxon>Stramenopiles</taxon>
        <taxon>Ochrophyta</taxon>
        <taxon>Bacillariophyta</taxon>
        <taxon>Bacillariophyceae</taxon>
        <taxon>Bacillariophycidae</taxon>
        <taxon>Bacillariales</taxon>
        <taxon>Bacillariaceae</taxon>
        <taxon>Nitzschia</taxon>
    </lineage>
</organism>
<reference evidence="4" key="1">
    <citation type="journal article" date="2021" name="Sci. Rep.">
        <title>Diploid genomic architecture of Nitzschia inconspicua, an elite biomass production diatom.</title>
        <authorList>
            <person name="Oliver A."/>
            <person name="Podell S."/>
            <person name="Pinowska A."/>
            <person name="Traller J.C."/>
            <person name="Smith S.R."/>
            <person name="McClure R."/>
            <person name="Beliaev A."/>
            <person name="Bohutskyi P."/>
            <person name="Hill E.A."/>
            <person name="Rabines A."/>
            <person name="Zheng H."/>
            <person name="Allen L.Z."/>
            <person name="Kuo A."/>
            <person name="Grigoriev I.V."/>
            <person name="Allen A.E."/>
            <person name="Hazlebeck D."/>
            <person name="Allen E.E."/>
        </authorList>
    </citation>
    <scope>NUCLEOTIDE SEQUENCE</scope>
    <source>
        <strain evidence="4">Hildebrandi</strain>
    </source>
</reference>
<reference evidence="4" key="2">
    <citation type="submission" date="2021-04" db="EMBL/GenBank/DDBJ databases">
        <authorList>
            <person name="Podell S."/>
        </authorList>
    </citation>
    <scope>NUCLEOTIDE SEQUENCE</scope>
    <source>
        <strain evidence="4">Hildebrandi</strain>
    </source>
</reference>
<proteinExistence type="predicted"/>
<dbReference type="GO" id="GO:0005769">
    <property type="term" value="C:early endosome"/>
    <property type="evidence" value="ECO:0007669"/>
    <property type="project" value="TreeGrafter"/>
</dbReference>
<feature type="domain" description="PH" evidence="3">
    <location>
        <begin position="270"/>
        <end position="364"/>
    </location>
</feature>
<protein>
    <submittedName>
        <fullName evidence="4">PH domain containing protein</fullName>
    </submittedName>
</protein>
<gene>
    <name evidence="4" type="ORF">IV203_003044</name>
</gene>
<feature type="compositionally biased region" description="Low complexity" evidence="2">
    <location>
        <begin position="239"/>
        <end position="255"/>
    </location>
</feature>
<feature type="compositionally biased region" description="Low complexity" evidence="2">
    <location>
        <begin position="62"/>
        <end position="92"/>
    </location>
</feature>
<dbReference type="PANTHER" id="PTHR22902:SF27">
    <property type="entry name" value="PLECKSTRIN HOMOLOGY DOMAIN-CONTAINING FAMILY A MEMBER 3"/>
    <property type="match status" value="1"/>
</dbReference>
<dbReference type="PANTHER" id="PTHR22902">
    <property type="entry name" value="SESQUIPEDALIAN"/>
    <property type="match status" value="1"/>
</dbReference>